<comment type="similarity">
    <text evidence="1">Belongs to the FPF1 family.</text>
</comment>
<proteinExistence type="inferred from homology"/>
<comment type="caution">
    <text evidence="2">The sequence shown here is derived from an EMBL/GenBank/DDBJ whole genome shotgun (WGS) entry which is preliminary data.</text>
</comment>
<dbReference type="AlphaFoldDB" id="A0ABC8K4J3"/>
<evidence type="ECO:0000313" key="3">
    <source>
        <dbReference type="Proteomes" id="UP001642260"/>
    </source>
</evidence>
<name>A0ABC8K4J3_ERUVS</name>
<accession>A0ABC8K4J3</accession>
<dbReference type="InterPro" id="IPR039274">
    <property type="entry name" value="FPF1"/>
</dbReference>
<dbReference type="EMBL" id="CAKOAT010185154">
    <property type="protein sequence ID" value="CAH8353720.1"/>
    <property type="molecule type" value="Genomic_DNA"/>
</dbReference>
<protein>
    <submittedName>
        <fullName evidence="2">Uncharacterized protein</fullName>
    </submittedName>
</protein>
<reference evidence="2 3" key="1">
    <citation type="submission" date="2022-03" db="EMBL/GenBank/DDBJ databases">
        <authorList>
            <person name="Macdonald S."/>
            <person name="Ahmed S."/>
            <person name="Newling K."/>
        </authorList>
    </citation>
    <scope>NUCLEOTIDE SEQUENCE [LARGE SCALE GENOMIC DNA]</scope>
</reference>
<keyword evidence="3" id="KW-1185">Reference proteome</keyword>
<dbReference type="Proteomes" id="UP001642260">
    <property type="component" value="Unassembled WGS sequence"/>
</dbReference>
<sequence length="90" mass="9748">MSGPNPVLVYLPTGEVVSSTSSLQGSLKNSGWEMGNGGEPDRVLYIKPPSGPSDLFEERISIPLAFSKLTSVDMYDIVLKNPNSFAVRFN</sequence>
<evidence type="ECO:0000313" key="2">
    <source>
        <dbReference type="EMBL" id="CAH8353720.1"/>
    </source>
</evidence>
<organism evidence="2 3">
    <name type="scientific">Eruca vesicaria subsp. sativa</name>
    <name type="common">Garden rocket</name>
    <name type="synonym">Eruca sativa</name>
    <dbReference type="NCBI Taxonomy" id="29727"/>
    <lineage>
        <taxon>Eukaryota</taxon>
        <taxon>Viridiplantae</taxon>
        <taxon>Streptophyta</taxon>
        <taxon>Embryophyta</taxon>
        <taxon>Tracheophyta</taxon>
        <taxon>Spermatophyta</taxon>
        <taxon>Magnoliopsida</taxon>
        <taxon>eudicotyledons</taxon>
        <taxon>Gunneridae</taxon>
        <taxon>Pentapetalae</taxon>
        <taxon>rosids</taxon>
        <taxon>malvids</taxon>
        <taxon>Brassicales</taxon>
        <taxon>Brassicaceae</taxon>
        <taxon>Brassiceae</taxon>
        <taxon>Eruca</taxon>
    </lineage>
</organism>
<dbReference type="PANTHER" id="PTHR33433">
    <property type="entry name" value="FLOWERING-PROMOTING FACTOR 1-LIKE PROTEIN 1"/>
    <property type="match status" value="1"/>
</dbReference>
<gene>
    <name evidence="2" type="ORF">ERUC_LOCUS19475</name>
</gene>
<evidence type="ECO:0000256" key="1">
    <source>
        <dbReference type="ARBA" id="ARBA00008013"/>
    </source>
</evidence>